<sequence length="214" mass="22365">MTLFHIVKYALISLLGLRIGPDAPAADVAIVCSTREVYSACQGHCERTCYNREEPSSCATDVCVSACVCAEGYVRGPNGACVPETECAAPPSDLPAATACKQAACEKYCRDITGGRQGGGSNYRNIYIFTAPPSDLPAATACKQGACEKYCRDITGGRQGGRCYDGNCACSGAPPSDVLAATACKQGACEKYCREITGGRSYGVCYDGNCACYS</sequence>
<organism evidence="3 4">
    <name type="scientific">Araneus ventricosus</name>
    <name type="common">Orbweaver spider</name>
    <name type="synonym">Epeira ventricosa</name>
    <dbReference type="NCBI Taxonomy" id="182803"/>
    <lineage>
        <taxon>Eukaryota</taxon>
        <taxon>Metazoa</taxon>
        <taxon>Ecdysozoa</taxon>
        <taxon>Arthropoda</taxon>
        <taxon>Chelicerata</taxon>
        <taxon>Arachnida</taxon>
        <taxon>Araneae</taxon>
        <taxon>Araneomorphae</taxon>
        <taxon>Entelegynae</taxon>
        <taxon>Araneoidea</taxon>
        <taxon>Araneidae</taxon>
        <taxon>Araneus</taxon>
    </lineage>
</organism>
<evidence type="ECO:0000313" key="4">
    <source>
        <dbReference type="Proteomes" id="UP000499080"/>
    </source>
</evidence>
<reference evidence="3 4" key="1">
    <citation type="journal article" date="2019" name="Sci. Rep.">
        <title>Orb-weaving spider Araneus ventricosus genome elucidates the spidroin gene catalogue.</title>
        <authorList>
            <person name="Kono N."/>
            <person name="Nakamura H."/>
            <person name="Ohtoshi R."/>
            <person name="Moran D.A.P."/>
            <person name="Shinohara A."/>
            <person name="Yoshida Y."/>
            <person name="Fujiwara M."/>
            <person name="Mori M."/>
            <person name="Tomita M."/>
            <person name="Arakawa K."/>
        </authorList>
    </citation>
    <scope>NUCLEOTIDE SEQUENCE [LARGE SCALE GENOMIC DNA]</scope>
</reference>
<dbReference type="SUPFAM" id="SSF57567">
    <property type="entry name" value="Serine protease inhibitors"/>
    <property type="match status" value="1"/>
</dbReference>
<accession>A0A4Y2K8I7</accession>
<dbReference type="InterPro" id="IPR036084">
    <property type="entry name" value="Ser_inhib-like_sf"/>
</dbReference>
<protein>
    <recommendedName>
        <fullName evidence="2">TIL domain-containing protein</fullName>
    </recommendedName>
</protein>
<dbReference type="InterPro" id="IPR002919">
    <property type="entry name" value="TIL_dom"/>
</dbReference>
<dbReference type="CDD" id="cd19941">
    <property type="entry name" value="TIL"/>
    <property type="match status" value="1"/>
</dbReference>
<keyword evidence="1" id="KW-0732">Signal</keyword>
<dbReference type="Gene3D" id="2.10.25.10">
    <property type="entry name" value="Laminin"/>
    <property type="match status" value="1"/>
</dbReference>
<feature type="signal peptide" evidence="1">
    <location>
        <begin position="1"/>
        <end position="25"/>
    </location>
</feature>
<gene>
    <name evidence="3" type="ORF">AVEN_215097_1</name>
</gene>
<dbReference type="EMBL" id="BGPR01004338">
    <property type="protein sequence ID" value="GBM98587.1"/>
    <property type="molecule type" value="Genomic_DNA"/>
</dbReference>
<name>A0A4Y2K8I7_ARAVE</name>
<keyword evidence="4" id="KW-1185">Reference proteome</keyword>
<dbReference type="Proteomes" id="UP000499080">
    <property type="component" value="Unassembled WGS sequence"/>
</dbReference>
<evidence type="ECO:0000256" key="1">
    <source>
        <dbReference type="SAM" id="SignalP"/>
    </source>
</evidence>
<dbReference type="OrthoDB" id="6236007at2759"/>
<feature type="domain" description="TIL" evidence="2">
    <location>
        <begin position="32"/>
        <end position="87"/>
    </location>
</feature>
<proteinExistence type="predicted"/>
<evidence type="ECO:0000259" key="2">
    <source>
        <dbReference type="Pfam" id="PF01826"/>
    </source>
</evidence>
<dbReference type="AlphaFoldDB" id="A0A4Y2K8I7"/>
<evidence type="ECO:0000313" key="3">
    <source>
        <dbReference type="EMBL" id="GBM98587.1"/>
    </source>
</evidence>
<feature type="chain" id="PRO_5021430194" description="TIL domain-containing protein" evidence="1">
    <location>
        <begin position="26"/>
        <end position="214"/>
    </location>
</feature>
<dbReference type="Pfam" id="PF01826">
    <property type="entry name" value="TIL"/>
    <property type="match status" value="1"/>
</dbReference>
<comment type="caution">
    <text evidence="3">The sequence shown here is derived from an EMBL/GenBank/DDBJ whole genome shotgun (WGS) entry which is preliminary data.</text>
</comment>